<evidence type="ECO:0000313" key="3">
    <source>
        <dbReference type="Proteomes" id="UP001155182"/>
    </source>
</evidence>
<evidence type="ECO:0000259" key="1">
    <source>
        <dbReference type="SMART" id="SM00849"/>
    </source>
</evidence>
<sequence>MTQTQIQFLGHASFKVISPEGKVILVDPWLINNPFIPDEFRNQLNVDLVLITHGHEDHMDPNIIELIKGWNCKLIVNPIVRWYLLEHGVDGELFEPMNLGGTISVLGIKISMVQAHHIAHIPESETKARFQHPTVGFVLQFSDTNSVYFAGDTSVFGDMKLIGDIYNPKIAVLPIGDRFTMGPLEATYALKLLNTKHLIPFHFGTYSMLTGTVEELRECTNEIEKLSIHSLKAGETLDCSTL</sequence>
<dbReference type="RefSeq" id="WP_252586052.1">
    <property type="nucleotide sequence ID" value="NZ_JAMWYS010000009.1"/>
</dbReference>
<comment type="caution">
    <text evidence="2">The sequence shown here is derived from an EMBL/GenBank/DDBJ whole genome shotgun (WGS) entry which is preliminary data.</text>
</comment>
<dbReference type="AlphaFoldDB" id="A0A9X2F072"/>
<name>A0A9X2F072_9SPHI</name>
<reference evidence="2" key="1">
    <citation type="submission" date="2022-06" db="EMBL/GenBank/DDBJ databases">
        <title>Solitalea sp. MAHUQ-68 isolated from rhizospheric soil.</title>
        <authorList>
            <person name="Huq M.A."/>
        </authorList>
    </citation>
    <scope>NUCLEOTIDE SEQUENCE</scope>
    <source>
        <strain evidence="2">MAHUQ-68</strain>
    </source>
</reference>
<dbReference type="Gene3D" id="3.60.15.10">
    <property type="entry name" value="Ribonuclease Z/Hydroxyacylglutathione hydrolase-like"/>
    <property type="match status" value="1"/>
</dbReference>
<dbReference type="InterPro" id="IPR001279">
    <property type="entry name" value="Metallo-B-lactamas"/>
</dbReference>
<dbReference type="GO" id="GO:0016787">
    <property type="term" value="F:hydrolase activity"/>
    <property type="evidence" value="ECO:0007669"/>
    <property type="project" value="UniProtKB-KW"/>
</dbReference>
<protein>
    <submittedName>
        <fullName evidence="2">Metal-dependent hydrolase</fullName>
    </submittedName>
</protein>
<keyword evidence="2" id="KW-0378">Hydrolase</keyword>
<dbReference type="PANTHER" id="PTHR43546:SF3">
    <property type="entry name" value="UPF0173 METAL-DEPENDENT HYDROLASE MJ1163"/>
    <property type="match status" value="1"/>
</dbReference>
<dbReference type="PANTHER" id="PTHR43546">
    <property type="entry name" value="UPF0173 METAL-DEPENDENT HYDROLASE MJ1163-RELATED"/>
    <property type="match status" value="1"/>
</dbReference>
<dbReference type="Pfam" id="PF13483">
    <property type="entry name" value="Lactamase_B_3"/>
    <property type="match status" value="1"/>
</dbReference>
<dbReference type="SUPFAM" id="SSF56281">
    <property type="entry name" value="Metallo-hydrolase/oxidoreductase"/>
    <property type="match status" value="1"/>
</dbReference>
<dbReference type="SMART" id="SM00849">
    <property type="entry name" value="Lactamase_B"/>
    <property type="match status" value="1"/>
</dbReference>
<proteinExistence type="predicted"/>
<dbReference type="InterPro" id="IPR050114">
    <property type="entry name" value="UPF0173_UPF0282_UlaG_hydrolase"/>
</dbReference>
<dbReference type="EMBL" id="JAMWYS010000009">
    <property type="protein sequence ID" value="MCO4291816.1"/>
    <property type="molecule type" value="Genomic_DNA"/>
</dbReference>
<dbReference type="NCBIfam" id="NF001911">
    <property type="entry name" value="PRK00685.1"/>
    <property type="match status" value="1"/>
</dbReference>
<accession>A0A9X2F072</accession>
<dbReference type="InterPro" id="IPR036866">
    <property type="entry name" value="RibonucZ/Hydroxyglut_hydro"/>
</dbReference>
<feature type="domain" description="Metallo-beta-lactamase" evidence="1">
    <location>
        <begin position="10"/>
        <end position="202"/>
    </location>
</feature>
<organism evidence="2 3">
    <name type="scientific">Solitalea agri</name>
    <dbReference type="NCBI Taxonomy" id="2953739"/>
    <lineage>
        <taxon>Bacteria</taxon>
        <taxon>Pseudomonadati</taxon>
        <taxon>Bacteroidota</taxon>
        <taxon>Sphingobacteriia</taxon>
        <taxon>Sphingobacteriales</taxon>
        <taxon>Sphingobacteriaceae</taxon>
        <taxon>Solitalea</taxon>
    </lineage>
</organism>
<evidence type="ECO:0000313" key="2">
    <source>
        <dbReference type="EMBL" id="MCO4291816.1"/>
    </source>
</evidence>
<gene>
    <name evidence="2" type="ORF">NF867_02945</name>
</gene>
<keyword evidence="3" id="KW-1185">Reference proteome</keyword>
<dbReference type="Proteomes" id="UP001155182">
    <property type="component" value="Unassembled WGS sequence"/>
</dbReference>